<dbReference type="AlphaFoldDB" id="E1QQH1"/>
<dbReference type="SUPFAM" id="SSF81301">
    <property type="entry name" value="Nucleotidyltransferase"/>
    <property type="match status" value="1"/>
</dbReference>
<dbReference type="eggNOG" id="arCOG02112">
    <property type="taxonomic scope" value="Archaea"/>
</dbReference>
<evidence type="ECO:0000259" key="5">
    <source>
        <dbReference type="Pfam" id="PF18765"/>
    </source>
</evidence>
<evidence type="ECO:0000313" key="6">
    <source>
        <dbReference type="EMBL" id="ADN50466.1"/>
    </source>
</evidence>
<dbReference type="Proteomes" id="UP000006681">
    <property type="component" value="Chromosome"/>
</dbReference>
<dbReference type="InterPro" id="IPR037038">
    <property type="entry name" value="HepT-like_sf"/>
</dbReference>
<dbReference type="EMBL" id="CP002100">
    <property type="protein sequence ID" value="ADN50466.1"/>
    <property type="molecule type" value="Genomic_DNA"/>
</dbReference>
<dbReference type="NCBIfam" id="NF047752">
    <property type="entry name" value="MntA_antitoxin"/>
    <property type="match status" value="1"/>
</dbReference>
<dbReference type="GO" id="GO:0016787">
    <property type="term" value="F:hydrolase activity"/>
    <property type="evidence" value="ECO:0007669"/>
    <property type="project" value="UniProtKB-KW"/>
</dbReference>
<keyword evidence="1" id="KW-1277">Toxin-antitoxin system</keyword>
<protein>
    <submittedName>
        <fullName evidence="6">DNA polymerase beta domain protein region</fullName>
    </submittedName>
</protein>
<dbReference type="InterPro" id="IPR041633">
    <property type="entry name" value="Polbeta"/>
</dbReference>
<dbReference type="RefSeq" id="WP_013336191.1">
    <property type="nucleotide sequence ID" value="NC_014537.1"/>
</dbReference>
<dbReference type="Gene3D" id="3.30.460.10">
    <property type="entry name" value="Beta Polymerase, domain 2"/>
    <property type="match status" value="1"/>
</dbReference>
<dbReference type="InterPro" id="IPR008201">
    <property type="entry name" value="HepT-like"/>
</dbReference>
<dbReference type="Gene3D" id="1.20.120.580">
    <property type="entry name" value="bsu32300-like"/>
    <property type="match status" value="1"/>
</dbReference>
<comment type="similarity">
    <text evidence="4">Belongs to the HepT RNase toxin family.</text>
</comment>
<dbReference type="Pfam" id="PF18765">
    <property type="entry name" value="Polbeta"/>
    <property type="match status" value="1"/>
</dbReference>
<dbReference type="GeneID" id="9752009"/>
<dbReference type="PANTHER" id="PTHR43852:SF3">
    <property type="entry name" value="NUCLEOTIDYLTRANSFERASE"/>
    <property type="match status" value="1"/>
</dbReference>
<dbReference type="OrthoDB" id="25428at2157"/>
<gene>
    <name evidence="6" type="ordered locus">Vdis_1078</name>
</gene>
<evidence type="ECO:0000256" key="1">
    <source>
        <dbReference type="ARBA" id="ARBA00022649"/>
    </source>
</evidence>
<keyword evidence="7" id="KW-1185">Reference proteome</keyword>
<proteinExistence type="inferred from homology"/>
<keyword evidence="2" id="KW-0540">Nuclease</keyword>
<keyword evidence="3" id="KW-0378">Hydrolase</keyword>
<evidence type="ECO:0000256" key="3">
    <source>
        <dbReference type="ARBA" id="ARBA00022801"/>
    </source>
</evidence>
<evidence type="ECO:0000256" key="4">
    <source>
        <dbReference type="ARBA" id="ARBA00024207"/>
    </source>
</evidence>
<reference evidence="6 7" key="1">
    <citation type="journal article" date="2010" name="Stand. Genomic Sci.">
        <title>Complete genome sequence of Vulcanisaeta distributa type strain (IC-017).</title>
        <authorList>
            <person name="Mavromatis K."/>
            <person name="Sikorski J."/>
            <person name="Pabst E."/>
            <person name="Teshima H."/>
            <person name="Lapidus A."/>
            <person name="Lucas S."/>
            <person name="Nolan M."/>
            <person name="Glavina Del Rio T."/>
            <person name="Cheng J.F."/>
            <person name="Bruce D."/>
            <person name="Goodwin L."/>
            <person name="Pitluck S."/>
            <person name="Liolios K."/>
            <person name="Ivanova N."/>
            <person name="Mikhailova N."/>
            <person name="Pati A."/>
            <person name="Chen A."/>
            <person name="Palaniappan K."/>
            <person name="Land M."/>
            <person name="Hauser L."/>
            <person name="Chang Y.J."/>
            <person name="Jeffries C.D."/>
            <person name="Rohde M."/>
            <person name="Spring S."/>
            <person name="Goker M."/>
            <person name="Wirth R."/>
            <person name="Woyke T."/>
            <person name="Bristow J."/>
            <person name="Eisen J.A."/>
            <person name="Markowitz V."/>
            <person name="Hugenholtz P."/>
            <person name="Klenk H.P."/>
            <person name="Kyrpides N.C."/>
        </authorList>
    </citation>
    <scope>NUCLEOTIDE SEQUENCE [LARGE SCALE GENOMIC DNA]</scope>
    <source>
        <strain evidence="7">DSM 14429 / JCM 11212 / NBRC 100878 / IC-017</strain>
    </source>
</reference>
<dbReference type="STRING" id="572478.Vdis_1078"/>
<dbReference type="InterPro" id="IPR043519">
    <property type="entry name" value="NT_sf"/>
</dbReference>
<dbReference type="CDD" id="cd05403">
    <property type="entry name" value="NT_KNTase_like"/>
    <property type="match status" value="1"/>
</dbReference>
<feature type="domain" description="Polymerase beta nucleotidyltransferase" evidence="5">
    <location>
        <begin position="141"/>
        <end position="230"/>
    </location>
</feature>
<evidence type="ECO:0000256" key="2">
    <source>
        <dbReference type="ARBA" id="ARBA00022722"/>
    </source>
</evidence>
<accession>E1QQH1</accession>
<dbReference type="Pfam" id="PF01934">
    <property type="entry name" value="HepT-like"/>
    <property type="match status" value="1"/>
</dbReference>
<dbReference type="HOGENOM" id="CLU_092685_0_0_2"/>
<dbReference type="InterPro" id="IPR052930">
    <property type="entry name" value="TA_antitoxin_MntA"/>
</dbReference>
<evidence type="ECO:0000313" key="7">
    <source>
        <dbReference type="Proteomes" id="UP000006681"/>
    </source>
</evidence>
<sequence>MEVRALISRVYEELSDLSRLVEINDAFREYALRWLLYAVHQDLLDAIAMIVAELGLRKPPSYAGLADVLHERGLIGDDVKELIRQVAINRNMLAHAYRSFSRNELLELRSWVLKNVPSIANQLLRLVEENNVDPETPSEALVRVFTKYGVLLAFLFGSRARGDAREDSDYDIAVLMRDQSNYEKMVSLIRDLAKALGVPVDKVDLVDLSKAPNELIYVVLRDGVLIYSADPVLARRLIAHMYVRVLGESDLDHVYYSVFRDRISKKHY</sequence>
<dbReference type="KEGG" id="vdi:Vdis_1078"/>
<dbReference type="GO" id="GO:0004540">
    <property type="term" value="F:RNA nuclease activity"/>
    <property type="evidence" value="ECO:0007669"/>
    <property type="project" value="InterPro"/>
</dbReference>
<reference evidence="7" key="2">
    <citation type="journal article" date="2010" name="Stand. Genomic Sci.">
        <title>Complete genome sequence of Vulcanisaeta distributa type strain (IC-017T).</title>
        <authorList>
            <person name="Mavromatis K."/>
            <person name="Sikorski J."/>
            <person name="Pabst E."/>
            <person name="Teshima H."/>
            <person name="Lapidus A."/>
            <person name="Lucas S."/>
            <person name="Nolan M."/>
            <person name="Glavina Del Rio T."/>
            <person name="Cheng J."/>
            <person name="Bruce D."/>
            <person name="Goodwin L."/>
            <person name="Pitluck S."/>
            <person name="Liolios K."/>
            <person name="Ivanova N."/>
            <person name="Mikhailova N."/>
            <person name="Pati A."/>
            <person name="Chen A."/>
            <person name="Palaniappan K."/>
            <person name="Land M."/>
            <person name="Hauser L."/>
            <person name="Chang Y."/>
            <person name="Jeffries C."/>
            <person name="Rohde M."/>
            <person name="Spring S."/>
            <person name="Goker M."/>
            <person name="Wirth R."/>
            <person name="Woyke T."/>
            <person name="Bristow J."/>
            <person name="Eisen J."/>
            <person name="Markowitz V."/>
            <person name="Hugenholtz P."/>
            <person name="Klenk H."/>
            <person name="Kyrpides N."/>
        </authorList>
    </citation>
    <scope>NUCLEOTIDE SEQUENCE [LARGE SCALE GENOMIC DNA]</scope>
    <source>
        <strain evidence="7">DSM 14429 / JCM 11212 / NBRC 100878 / IC-017</strain>
    </source>
</reference>
<name>E1QQH1_VULDI</name>
<dbReference type="PANTHER" id="PTHR43852">
    <property type="entry name" value="NUCLEOTIDYLTRANSFERASE"/>
    <property type="match status" value="1"/>
</dbReference>
<dbReference type="GO" id="GO:0110001">
    <property type="term" value="C:toxin-antitoxin complex"/>
    <property type="evidence" value="ECO:0007669"/>
    <property type="project" value="InterPro"/>
</dbReference>
<organism evidence="6 7">
    <name type="scientific">Vulcanisaeta distributa (strain DSM 14429 / JCM 11212 / NBRC 100878 / IC-017)</name>
    <dbReference type="NCBI Taxonomy" id="572478"/>
    <lineage>
        <taxon>Archaea</taxon>
        <taxon>Thermoproteota</taxon>
        <taxon>Thermoprotei</taxon>
        <taxon>Thermoproteales</taxon>
        <taxon>Thermoproteaceae</taxon>
        <taxon>Vulcanisaeta</taxon>
    </lineage>
</organism>